<dbReference type="InterPro" id="IPR005844">
    <property type="entry name" value="A-D-PHexomutase_a/b/a-I"/>
</dbReference>
<comment type="caution">
    <text evidence="6">The sequence shown here is derived from an EMBL/GenBank/DDBJ whole genome shotgun (WGS) entry which is preliminary data.</text>
</comment>
<evidence type="ECO:0000313" key="7">
    <source>
        <dbReference type="Proteomes" id="UP000693970"/>
    </source>
</evidence>
<dbReference type="Pfam" id="PF02879">
    <property type="entry name" value="PGM_PMM_II"/>
    <property type="match status" value="1"/>
</dbReference>
<dbReference type="AlphaFoldDB" id="A0A9K3M3J5"/>
<dbReference type="GO" id="GO:0005975">
    <property type="term" value="P:carbohydrate metabolic process"/>
    <property type="evidence" value="ECO:0007669"/>
    <property type="project" value="InterPro"/>
</dbReference>
<dbReference type="PANTHER" id="PTHR42946:SF1">
    <property type="entry name" value="PHOSPHOGLUCOMUTASE (ALPHA-D-GLUCOSE-1,6-BISPHOSPHATE-DEPENDENT)"/>
    <property type="match status" value="1"/>
</dbReference>
<reference evidence="6" key="1">
    <citation type="journal article" date="2021" name="Sci. Rep.">
        <title>Diploid genomic architecture of Nitzschia inconspicua, an elite biomass production diatom.</title>
        <authorList>
            <person name="Oliver A."/>
            <person name="Podell S."/>
            <person name="Pinowska A."/>
            <person name="Traller J.C."/>
            <person name="Smith S.R."/>
            <person name="McClure R."/>
            <person name="Beliaev A."/>
            <person name="Bohutskyi P."/>
            <person name="Hill E.A."/>
            <person name="Rabines A."/>
            <person name="Zheng H."/>
            <person name="Allen L.Z."/>
            <person name="Kuo A."/>
            <person name="Grigoriev I.V."/>
            <person name="Allen A.E."/>
            <person name="Hazlebeck D."/>
            <person name="Allen E.E."/>
        </authorList>
    </citation>
    <scope>NUCLEOTIDE SEQUENCE</scope>
    <source>
        <strain evidence="6">Hildebrandi</strain>
    </source>
</reference>
<sequence length="659" mass="72664">MLRSPSSSRFSLIQILAIQVVFFHHHLEKWQCSGFTAARMSFVSGRKHHDNTQLKAPSMVSVSSNSNNKIGLASDSFLREYFNSDISDVNLPPSLNIVRRSLSQLASGSDIRGRYVATPSTAKGARSFAALAQAIGQSNLPALTPFAAHCLGYAFATMLKEEQLQDSNKEHLVICMGRDPRIHGSILADAFSRGAGGVPGVKVVYTGLATTPALFEFCRTKLCQGGVMVTASHLPSDRNGFKFFTQQKGGFTKSEIQNLILKAQEHAQVWFDMGMLPPTSGSNGVFCSELVHWMPFYEQQLKQALCQQLGSDDSDSLPLKGLKIVLNAGNGSGGFFRQVLDDLGASSDGSIHTTPNSEFPNGIPNPEYDTMIQETIQACEAAHADLGILLDTDADRCGMVAPRRYLQQKDHFIPTHYEPLNRNRLIAMIGVIYARQAPGCAVVTDSVTSTGLSLFLENNLGLKHVRYLRGYANVIQRAQQLNREGSVNAQVAIETSGHCALQENGFLDDGTYTAVKILGLLAQERKKQANAQRHSILDLISSLQELEEVFEFRLHARDGSLESMYGLFDFVALEIESICEVHETWTMDNDNLEGVRVLTGPDGSYFLLRKSLHDPVFCLQVEASSKKKARQHVVEPLLRMFQSQQRIVNTLDLSALENY</sequence>
<dbReference type="Pfam" id="PF02878">
    <property type="entry name" value="PGM_PMM_I"/>
    <property type="match status" value="1"/>
</dbReference>
<keyword evidence="7" id="KW-1185">Reference proteome</keyword>
<evidence type="ECO:0000313" key="6">
    <source>
        <dbReference type="EMBL" id="KAG7373083.1"/>
    </source>
</evidence>
<proteinExistence type="predicted"/>
<evidence type="ECO:0000259" key="5">
    <source>
        <dbReference type="Pfam" id="PF02880"/>
    </source>
</evidence>
<feature type="domain" description="Alpha-D-phosphohexomutase alpha/beta/alpha" evidence="3">
    <location>
        <begin position="141"/>
        <end position="260"/>
    </location>
</feature>
<keyword evidence="2" id="KW-0597">Phosphoprotein</keyword>
<evidence type="ECO:0000256" key="1">
    <source>
        <dbReference type="ARBA" id="ARBA00001946"/>
    </source>
</evidence>
<feature type="domain" description="Alpha-D-phosphohexomutase alpha/beta/alpha" evidence="4">
    <location>
        <begin position="314"/>
        <end position="402"/>
    </location>
</feature>
<comment type="cofactor">
    <cofactor evidence="1">
        <name>Mg(2+)</name>
        <dbReference type="ChEBI" id="CHEBI:18420"/>
    </cofactor>
</comment>
<evidence type="ECO:0000256" key="2">
    <source>
        <dbReference type="ARBA" id="ARBA00022553"/>
    </source>
</evidence>
<dbReference type="InterPro" id="IPR050060">
    <property type="entry name" value="Phosphoglucosamine_mutase"/>
</dbReference>
<gene>
    <name evidence="6" type="ORF">IV203_033807</name>
</gene>
<dbReference type="Pfam" id="PF02880">
    <property type="entry name" value="PGM_PMM_III"/>
    <property type="match status" value="1"/>
</dbReference>
<feature type="domain" description="Alpha-D-phosphohexomutase alpha/beta/alpha" evidence="5">
    <location>
        <begin position="423"/>
        <end position="528"/>
    </location>
</feature>
<dbReference type="Proteomes" id="UP000693970">
    <property type="component" value="Unassembled WGS sequence"/>
</dbReference>
<dbReference type="EMBL" id="JAGRRH010000002">
    <property type="protein sequence ID" value="KAG7373083.1"/>
    <property type="molecule type" value="Genomic_DNA"/>
</dbReference>
<evidence type="ECO:0000259" key="4">
    <source>
        <dbReference type="Pfam" id="PF02879"/>
    </source>
</evidence>
<organism evidence="6 7">
    <name type="scientific">Nitzschia inconspicua</name>
    <dbReference type="NCBI Taxonomy" id="303405"/>
    <lineage>
        <taxon>Eukaryota</taxon>
        <taxon>Sar</taxon>
        <taxon>Stramenopiles</taxon>
        <taxon>Ochrophyta</taxon>
        <taxon>Bacillariophyta</taxon>
        <taxon>Bacillariophyceae</taxon>
        <taxon>Bacillariophycidae</taxon>
        <taxon>Bacillariales</taxon>
        <taxon>Bacillariaceae</taxon>
        <taxon>Nitzschia</taxon>
    </lineage>
</organism>
<dbReference type="OrthoDB" id="1743979at2759"/>
<dbReference type="InterPro" id="IPR005845">
    <property type="entry name" value="A-D-PHexomutase_a/b/a-II"/>
</dbReference>
<accession>A0A9K3M3J5</accession>
<reference evidence="6" key="2">
    <citation type="submission" date="2021-04" db="EMBL/GenBank/DDBJ databases">
        <authorList>
            <person name="Podell S."/>
        </authorList>
    </citation>
    <scope>NUCLEOTIDE SEQUENCE</scope>
    <source>
        <strain evidence="6">Hildebrandi</strain>
    </source>
</reference>
<name>A0A9K3M3J5_9STRA</name>
<dbReference type="GO" id="GO:0004615">
    <property type="term" value="F:phosphomannomutase activity"/>
    <property type="evidence" value="ECO:0007669"/>
    <property type="project" value="TreeGrafter"/>
</dbReference>
<dbReference type="PANTHER" id="PTHR42946">
    <property type="entry name" value="PHOSPHOHEXOSE MUTASE"/>
    <property type="match status" value="1"/>
</dbReference>
<evidence type="ECO:0000259" key="3">
    <source>
        <dbReference type="Pfam" id="PF02878"/>
    </source>
</evidence>
<dbReference type="InterPro" id="IPR005846">
    <property type="entry name" value="A-D-PHexomutase_a/b/a-III"/>
</dbReference>
<protein>
    <submittedName>
        <fullName evidence="6">Phosphoglucomutase/phosphomannomutase domain containing protein</fullName>
    </submittedName>
</protein>